<comment type="catalytic activity">
    <reaction evidence="10">
        <text>FMN + ATP + H(+) = FAD + diphosphate</text>
        <dbReference type="Rhea" id="RHEA:17237"/>
        <dbReference type="ChEBI" id="CHEBI:15378"/>
        <dbReference type="ChEBI" id="CHEBI:30616"/>
        <dbReference type="ChEBI" id="CHEBI:33019"/>
        <dbReference type="ChEBI" id="CHEBI:57692"/>
        <dbReference type="ChEBI" id="CHEBI:58210"/>
        <dbReference type="EC" id="2.7.7.2"/>
    </reaction>
</comment>
<dbReference type="SUPFAM" id="SSF52374">
    <property type="entry name" value="Nucleotidylyl transferase"/>
    <property type="match status" value="1"/>
</dbReference>
<dbReference type="Gene3D" id="3.40.50.620">
    <property type="entry name" value="HUPs"/>
    <property type="match status" value="1"/>
</dbReference>
<feature type="domain" description="FAD synthetase" evidence="11">
    <location>
        <begin position="15"/>
        <end position="167"/>
    </location>
</feature>
<evidence type="ECO:0000256" key="4">
    <source>
        <dbReference type="ARBA" id="ARBA00022643"/>
    </source>
</evidence>
<keyword evidence="5" id="KW-0808">Transferase</keyword>
<keyword evidence="4" id="KW-0288">FMN</keyword>
<keyword evidence="3" id="KW-0285">Flavoprotein</keyword>
<keyword evidence="8" id="KW-0274">FAD</keyword>
<dbReference type="Pfam" id="PF06574">
    <property type="entry name" value="FAD_syn"/>
    <property type="match status" value="1"/>
</dbReference>
<evidence type="ECO:0000256" key="8">
    <source>
        <dbReference type="ARBA" id="ARBA00022827"/>
    </source>
</evidence>
<dbReference type="EC" id="2.7.7.2" evidence="2"/>
<dbReference type="AlphaFoldDB" id="A0A9D9I8Y9"/>
<evidence type="ECO:0000256" key="6">
    <source>
        <dbReference type="ARBA" id="ARBA00022695"/>
    </source>
</evidence>
<dbReference type="InterPro" id="IPR014729">
    <property type="entry name" value="Rossmann-like_a/b/a_fold"/>
</dbReference>
<keyword evidence="9" id="KW-0067">ATP-binding</keyword>
<protein>
    <recommendedName>
        <fullName evidence="2">FAD synthase</fullName>
        <ecNumber evidence="2">2.7.7.2</ecNumber>
    </recommendedName>
</protein>
<accession>A0A9D9I8Y9</accession>
<proteinExistence type="predicted"/>
<reference evidence="12" key="2">
    <citation type="journal article" date="2021" name="PeerJ">
        <title>Extensive microbial diversity within the chicken gut microbiome revealed by metagenomics and culture.</title>
        <authorList>
            <person name="Gilroy R."/>
            <person name="Ravi A."/>
            <person name="Getino M."/>
            <person name="Pursley I."/>
            <person name="Horton D.L."/>
            <person name="Alikhan N.F."/>
            <person name="Baker D."/>
            <person name="Gharbi K."/>
            <person name="Hall N."/>
            <person name="Watson M."/>
            <person name="Adriaenssens E.M."/>
            <person name="Foster-Nyarko E."/>
            <person name="Jarju S."/>
            <person name="Secka A."/>
            <person name="Antonio M."/>
            <person name="Oren A."/>
            <person name="Chaudhuri R.R."/>
            <person name="La Ragione R."/>
            <person name="Hildebrand F."/>
            <person name="Pallen M.J."/>
        </authorList>
    </citation>
    <scope>NUCLEOTIDE SEQUENCE</scope>
    <source>
        <strain evidence="12">14700</strain>
    </source>
</reference>
<comment type="pathway">
    <text evidence="1">Cofactor biosynthesis; FAD biosynthesis; FAD from FMN: step 1/1.</text>
</comment>
<evidence type="ECO:0000313" key="13">
    <source>
        <dbReference type="Proteomes" id="UP000810292"/>
    </source>
</evidence>
<evidence type="ECO:0000256" key="2">
    <source>
        <dbReference type="ARBA" id="ARBA00012393"/>
    </source>
</evidence>
<dbReference type="GO" id="GO:0005524">
    <property type="term" value="F:ATP binding"/>
    <property type="evidence" value="ECO:0007669"/>
    <property type="project" value="UniProtKB-KW"/>
</dbReference>
<keyword evidence="7" id="KW-0547">Nucleotide-binding</keyword>
<name>A0A9D9I8Y9_9SPIO</name>
<dbReference type="EMBL" id="JADIMF010000002">
    <property type="protein sequence ID" value="MBO8468187.1"/>
    <property type="molecule type" value="Genomic_DNA"/>
</dbReference>
<evidence type="ECO:0000256" key="10">
    <source>
        <dbReference type="ARBA" id="ARBA00049494"/>
    </source>
</evidence>
<evidence type="ECO:0000259" key="11">
    <source>
        <dbReference type="Pfam" id="PF06574"/>
    </source>
</evidence>
<sequence length="272" mass="30196">MRILSFSEYIDEGKKNPQRTVFSIGVFDGVHFGHKAILEDLRRLKKESGAECSAVFTFSTNPKGRKGDLDTLRLRAENIAEYDVDVLAVIDFSTDFSMITAVGFVDMLSSSMIAVGAAVGDDFRFGNPHEEGSGRDLGLLLRRKGFDCTIDIVDSVLTEDGEKISSTYMRQMINKGELGCIPGLSGQFYRVDLVPLPYRSCSGELIISRALIHQLLPPLGTYDAALLFRDGKRTVCTALLYEDFLRIALPSSGMDNGKEELLLDSLYLEKRR</sequence>
<dbReference type="InterPro" id="IPR015864">
    <property type="entry name" value="FAD_synthase"/>
</dbReference>
<gene>
    <name evidence="12" type="ORF">IAA72_00190</name>
</gene>
<evidence type="ECO:0000256" key="3">
    <source>
        <dbReference type="ARBA" id="ARBA00022630"/>
    </source>
</evidence>
<evidence type="ECO:0000256" key="5">
    <source>
        <dbReference type="ARBA" id="ARBA00022679"/>
    </source>
</evidence>
<evidence type="ECO:0000256" key="9">
    <source>
        <dbReference type="ARBA" id="ARBA00022840"/>
    </source>
</evidence>
<evidence type="ECO:0000313" key="12">
    <source>
        <dbReference type="EMBL" id="MBO8468187.1"/>
    </source>
</evidence>
<organism evidence="12 13">
    <name type="scientific">Candidatus Ornithospirochaeta stercoravium</name>
    <dbReference type="NCBI Taxonomy" id="2840897"/>
    <lineage>
        <taxon>Bacteria</taxon>
        <taxon>Pseudomonadati</taxon>
        <taxon>Spirochaetota</taxon>
        <taxon>Spirochaetia</taxon>
        <taxon>Spirochaetales</taxon>
        <taxon>Spirochaetaceae</taxon>
        <taxon>Spirochaetaceae incertae sedis</taxon>
        <taxon>Candidatus Ornithospirochaeta</taxon>
    </lineage>
</organism>
<dbReference type="Proteomes" id="UP000810292">
    <property type="component" value="Unassembled WGS sequence"/>
</dbReference>
<dbReference type="GO" id="GO:0009231">
    <property type="term" value="P:riboflavin biosynthetic process"/>
    <property type="evidence" value="ECO:0007669"/>
    <property type="project" value="InterPro"/>
</dbReference>
<dbReference type="GO" id="GO:0003919">
    <property type="term" value="F:FMN adenylyltransferase activity"/>
    <property type="evidence" value="ECO:0007669"/>
    <property type="project" value="UniProtKB-EC"/>
</dbReference>
<comment type="caution">
    <text evidence="12">The sequence shown here is derived from an EMBL/GenBank/DDBJ whole genome shotgun (WGS) entry which is preliminary data.</text>
</comment>
<evidence type="ECO:0000256" key="7">
    <source>
        <dbReference type="ARBA" id="ARBA00022741"/>
    </source>
</evidence>
<keyword evidence="6" id="KW-0548">Nucleotidyltransferase</keyword>
<evidence type="ECO:0000256" key="1">
    <source>
        <dbReference type="ARBA" id="ARBA00004726"/>
    </source>
</evidence>
<reference evidence="12" key="1">
    <citation type="submission" date="2020-10" db="EMBL/GenBank/DDBJ databases">
        <authorList>
            <person name="Gilroy R."/>
        </authorList>
    </citation>
    <scope>NUCLEOTIDE SEQUENCE</scope>
    <source>
        <strain evidence="12">14700</strain>
    </source>
</reference>